<keyword evidence="4" id="KW-0722">Serine protease inhibitor</keyword>
<gene>
    <name evidence="8" type="primary">Spint3</name>
</gene>
<evidence type="ECO:0000313" key="9">
    <source>
        <dbReference type="Proteomes" id="UP000694381"/>
    </source>
</evidence>
<protein>
    <submittedName>
        <fullName evidence="8">Serine peptidase inhibitor, Kunitz type, 3</fullName>
    </submittedName>
</protein>
<evidence type="ECO:0000256" key="4">
    <source>
        <dbReference type="ARBA" id="ARBA00022900"/>
    </source>
</evidence>
<dbReference type="Proteomes" id="UP000694381">
    <property type="component" value="Unassembled WGS sequence"/>
</dbReference>
<dbReference type="InterPro" id="IPR050098">
    <property type="entry name" value="TFPI/VKTCI-like"/>
</dbReference>
<dbReference type="InterPro" id="IPR002223">
    <property type="entry name" value="Kunitz_BPTI"/>
</dbReference>
<dbReference type="PROSITE" id="PS00280">
    <property type="entry name" value="BPTI_KUNITZ_1"/>
    <property type="match status" value="1"/>
</dbReference>
<dbReference type="GO" id="GO:0004867">
    <property type="term" value="F:serine-type endopeptidase inhibitor activity"/>
    <property type="evidence" value="ECO:0007669"/>
    <property type="project" value="UniProtKB-KW"/>
</dbReference>
<reference evidence="8" key="1">
    <citation type="submission" date="2025-08" db="UniProtKB">
        <authorList>
            <consortium name="Ensembl"/>
        </authorList>
    </citation>
    <scope>IDENTIFICATION</scope>
</reference>
<keyword evidence="9" id="KW-1185">Reference proteome</keyword>
<comment type="subcellular location">
    <subcellularLocation>
        <location evidence="1">Secreted</location>
    </subcellularLocation>
</comment>
<proteinExistence type="predicted"/>
<feature type="signal peptide" evidence="6">
    <location>
        <begin position="1"/>
        <end position="24"/>
    </location>
</feature>
<dbReference type="SUPFAM" id="SSF57362">
    <property type="entry name" value="BPTI-like"/>
    <property type="match status" value="1"/>
</dbReference>
<dbReference type="CDD" id="cd00109">
    <property type="entry name" value="Kunitz-type"/>
    <property type="match status" value="1"/>
</dbReference>
<evidence type="ECO:0000256" key="2">
    <source>
        <dbReference type="ARBA" id="ARBA00022525"/>
    </source>
</evidence>
<keyword evidence="5" id="KW-1015">Disulfide bond</keyword>
<evidence type="ECO:0000256" key="1">
    <source>
        <dbReference type="ARBA" id="ARBA00004613"/>
    </source>
</evidence>
<dbReference type="Gene3D" id="4.10.410.10">
    <property type="entry name" value="Pancreatic trypsin inhibitor Kunitz domain"/>
    <property type="match status" value="1"/>
</dbReference>
<dbReference type="GO" id="GO:0005615">
    <property type="term" value="C:extracellular space"/>
    <property type="evidence" value="ECO:0007669"/>
    <property type="project" value="TreeGrafter"/>
</dbReference>
<keyword evidence="2" id="KW-0964">Secreted</keyword>
<dbReference type="SMART" id="SM00131">
    <property type="entry name" value="KU"/>
    <property type="match status" value="1"/>
</dbReference>
<dbReference type="AlphaFoldDB" id="A0A8C6S0J8"/>
<dbReference type="Ensembl" id="ENSNGAT00000032375.1">
    <property type="protein sequence ID" value="ENSNGAP00000026642.1"/>
    <property type="gene ID" value="ENSNGAG00000024228.1"/>
</dbReference>
<dbReference type="GeneTree" id="ENSGT00940000163688"/>
<organism evidence="8 9">
    <name type="scientific">Nannospalax galili</name>
    <name type="common">Northern Israeli blind subterranean mole rat</name>
    <name type="synonym">Spalax galili</name>
    <dbReference type="NCBI Taxonomy" id="1026970"/>
    <lineage>
        <taxon>Eukaryota</taxon>
        <taxon>Metazoa</taxon>
        <taxon>Chordata</taxon>
        <taxon>Craniata</taxon>
        <taxon>Vertebrata</taxon>
        <taxon>Euteleostomi</taxon>
        <taxon>Mammalia</taxon>
        <taxon>Eutheria</taxon>
        <taxon>Euarchontoglires</taxon>
        <taxon>Glires</taxon>
        <taxon>Rodentia</taxon>
        <taxon>Myomorpha</taxon>
        <taxon>Muroidea</taxon>
        <taxon>Spalacidae</taxon>
        <taxon>Spalacinae</taxon>
        <taxon>Nannospalax</taxon>
    </lineage>
</organism>
<evidence type="ECO:0000256" key="5">
    <source>
        <dbReference type="ARBA" id="ARBA00023157"/>
    </source>
</evidence>
<feature type="chain" id="PRO_5034267618" evidence="6">
    <location>
        <begin position="25"/>
        <end position="88"/>
    </location>
</feature>
<keyword evidence="6" id="KW-0732">Signal</keyword>
<dbReference type="PROSITE" id="PS50279">
    <property type="entry name" value="BPTI_KUNITZ_2"/>
    <property type="match status" value="1"/>
</dbReference>
<dbReference type="InterPro" id="IPR036880">
    <property type="entry name" value="Kunitz_BPTI_sf"/>
</dbReference>
<evidence type="ECO:0000259" key="7">
    <source>
        <dbReference type="PROSITE" id="PS50279"/>
    </source>
</evidence>
<evidence type="ECO:0000256" key="6">
    <source>
        <dbReference type="SAM" id="SignalP"/>
    </source>
</evidence>
<dbReference type="Pfam" id="PF00014">
    <property type="entry name" value="Kunitz_BPTI"/>
    <property type="match status" value="1"/>
</dbReference>
<accession>A0A8C6S0J8</accession>
<evidence type="ECO:0000313" key="8">
    <source>
        <dbReference type="Ensembl" id="ENSNGAP00000026642.1"/>
    </source>
</evidence>
<name>A0A8C6S0J8_NANGA</name>
<sequence length="88" mass="10139">MQLQASFSFLLILTFCQELHYASRKVLKSPFPALCKLPLDKGECRAAFRRRFYNFEAGKCELFRYGGCKGNTNNFLSKVKCEKVCKVT</sequence>
<dbReference type="PANTHER" id="PTHR10083">
    <property type="entry name" value="KUNITZ-TYPE PROTEASE INHIBITOR-RELATED"/>
    <property type="match status" value="1"/>
</dbReference>
<dbReference type="PRINTS" id="PR00759">
    <property type="entry name" value="BASICPTASE"/>
</dbReference>
<feature type="domain" description="BPTI/Kunitz inhibitor" evidence="7">
    <location>
        <begin position="35"/>
        <end position="85"/>
    </location>
</feature>
<keyword evidence="3" id="KW-0646">Protease inhibitor</keyword>
<evidence type="ECO:0000256" key="3">
    <source>
        <dbReference type="ARBA" id="ARBA00022690"/>
    </source>
</evidence>
<reference evidence="8" key="2">
    <citation type="submission" date="2025-09" db="UniProtKB">
        <authorList>
            <consortium name="Ensembl"/>
        </authorList>
    </citation>
    <scope>IDENTIFICATION</scope>
</reference>
<dbReference type="InterPro" id="IPR020901">
    <property type="entry name" value="Prtase_inh_Kunz-CS"/>
</dbReference>
<dbReference type="PANTHER" id="PTHR10083:SF376">
    <property type="entry name" value="SERINE PEPTIDASE INHIBITOR, KUNITZ TYPE, 3"/>
    <property type="match status" value="1"/>
</dbReference>
<dbReference type="OMA" id="VCAFPME"/>